<feature type="domain" description="Agglutinin" evidence="1">
    <location>
        <begin position="169"/>
        <end position="314"/>
    </location>
</feature>
<dbReference type="AlphaFoldDB" id="A0AAW1W2M3"/>
<dbReference type="Gene3D" id="2.170.15.10">
    <property type="entry name" value="Proaerolysin, chain A, domain 3"/>
    <property type="match status" value="1"/>
</dbReference>
<dbReference type="PANTHER" id="PTHR39244">
    <property type="entry name" value="NATTERIN-4"/>
    <property type="match status" value="1"/>
</dbReference>
<organism evidence="2 3">
    <name type="scientific">Rubus argutus</name>
    <name type="common">Southern blackberry</name>
    <dbReference type="NCBI Taxonomy" id="59490"/>
    <lineage>
        <taxon>Eukaryota</taxon>
        <taxon>Viridiplantae</taxon>
        <taxon>Streptophyta</taxon>
        <taxon>Embryophyta</taxon>
        <taxon>Tracheophyta</taxon>
        <taxon>Spermatophyta</taxon>
        <taxon>Magnoliopsida</taxon>
        <taxon>eudicotyledons</taxon>
        <taxon>Gunneridae</taxon>
        <taxon>Pentapetalae</taxon>
        <taxon>rosids</taxon>
        <taxon>fabids</taxon>
        <taxon>Rosales</taxon>
        <taxon>Rosaceae</taxon>
        <taxon>Rosoideae</taxon>
        <taxon>Rosoideae incertae sedis</taxon>
        <taxon>Rubus</taxon>
    </lineage>
</organism>
<evidence type="ECO:0000313" key="2">
    <source>
        <dbReference type="EMBL" id="KAK9913534.1"/>
    </source>
</evidence>
<evidence type="ECO:0000313" key="3">
    <source>
        <dbReference type="Proteomes" id="UP001457282"/>
    </source>
</evidence>
<dbReference type="InterPro" id="IPR008998">
    <property type="entry name" value="Agglutinin"/>
</dbReference>
<dbReference type="Pfam" id="PF07468">
    <property type="entry name" value="Agglutinin"/>
    <property type="match status" value="1"/>
</dbReference>
<dbReference type="SUPFAM" id="SSF50382">
    <property type="entry name" value="Agglutinin"/>
    <property type="match status" value="2"/>
</dbReference>
<dbReference type="CDD" id="cd20216">
    <property type="entry name" value="PFM_HFR-2-like"/>
    <property type="match status" value="1"/>
</dbReference>
<keyword evidence="3" id="KW-1185">Reference proteome</keyword>
<dbReference type="InterPro" id="IPR053237">
    <property type="entry name" value="Natterin_C"/>
</dbReference>
<dbReference type="PANTHER" id="PTHR39244:SF5">
    <property type="entry name" value="NATTERIN-3-LIKE"/>
    <property type="match status" value="1"/>
</dbReference>
<dbReference type="InterPro" id="IPR004991">
    <property type="entry name" value="Aerolysin-like"/>
</dbReference>
<comment type="caution">
    <text evidence="2">The sequence shown here is derived from an EMBL/GenBank/DDBJ whole genome shotgun (WGS) entry which is preliminary data.</text>
</comment>
<dbReference type="Gene3D" id="2.80.10.50">
    <property type="match status" value="2"/>
</dbReference>
<dbReference type="SMART" id="SM00791">
    <property type="entry name" value="Agglutinin"/>
    <property type="match status" value="1"/>
</dbReference>
<dbReference type="EMBL" id="JBEDUW010000007">
    <property type="protein sequence ID" value="KAK9913534.1"/>
    <property type="molecule type" value="Genomic_DNA"/>
</dbReference>
<evidence type="ECO:0000259" key="1">
    <source>
        <dbReference type="SMART" id="SM00791"/>
    </source>
</evidence>
<proteinExistence type="predicted"/>
<protein>
    <recommendedName>
        <fullName evidence="1">Agglutinin domain-containing protein</fullName>
    </recommendedName>
</protein>
<dbReference type="Pfam" id="PF03318">
    <property type="entry name" value="ETX_MTX2"/>
    <property type="match status" value="1"/>
</dbReference>
<name>A0AAW1W2M3_RUBAR</name>
<accession>A0AAW1W2M3</accession>
<sequence length="507" mass="55949">MSDLPVILPAYIVLKSVKGRYLDYVPRKEGDDNNFLEYSGKNVFSRSAKLQVVTANIGEGVHLRCCYNKKYLRLRKSPAAGVNNNWIAAVADEPEEDTGKWSCTLFEPLSVAGHPKQIRLRHVYLGNYASQWQYEFGDIKGKGLTADYSVHDQSTGCDCHTVIDWESLVVLPKHVALKGNNGHYASVQYVKFPQDSNNYLCHVQFVPIAKQDPRAWFVVSTNGDGSVKLHNHGNATSWGVDPDITGNWVRVQDMGNDTPRPCFWPVKLDKNVIALRSLGSGNKFCSLYSEDVFVNCFKACSSTITADTRLEVEELVLSRKVYNAVFHLDQTVIYGETPISMATASAVNNGSTENTVEMKLSYTQTKSSTWTMGSSVTKGVEASMSVGIPSIGLGANMSVSEQYTGSYEVGSTVTTESTIETTYTVVVPPKSSVTVSVLATKGYCDVPFSYFQRDVLYDGETVVYKKDDGLFTGVNAYNFHYMTDEPVTLSPVPSQQKQLVPAVIAFD</sequence>
<dbReference type="Proteomes" id="UP001457282">
    <property type="component" value="Unassembled WGS sequence"/>
</dbReference>
<dbReference type="InterPro" id="IPR036242">
    <property type="entry name" value="Agglutinin_dom_sf"/>
</dbReference>
<gene>
    <name evidence="2" type="ORF">M0R45_037347</name>
</gene>
<reference evidence="2 3" key="1">
    <citation type="journal article" date="2023" name="G3 (Bethesda)">
        <title>A chromosome-length genome assembly and annotation of blackberry (Rubus argutus, cv. 'Hillquist').</title>
        <authorList>
            <person name="Bruna T."/>
            <person name="Aryal R."/>
            <person name="Dudchenko O."/>
            <person name="Sargent D.J."/>
            <person name="Mead D."/>
            <person name="Buti M."/>
            <person name="Cavallini A."/>
            <person name="Hytonen T."/>
            <person name="Andres J."/>
            <person name="Pham M."/>
            <person name="Weisz D."/>
            <person name="Mascagni F."/>
            <person name="Usai G."/>
            <person name="Natali L."/>
            <person name="Bassil N."/>
            <person name="Fernandez G.E."/>
            <person name="Lomsadze A."/>
            <person name="Armour M."/>
            <person name="Olukolu B."/>
            <person name="Poorten T."/>
            <person name="Britton C."/>
            <person name="Davik J."/>
            <person name="Ashrafi H."/>
            <person name="Aiden E.L."/>
            <person name="Borodovsky M."/>
            <person name="Worthington M."/>
        </authorList>
    </citation>
    <scope>NUCLEOTIDE SEQUENCE [LARGE SCALE GENOMIC DNA]</scope>
    <source>
        <strain evidence="2">PI 553951</strain>
    </source>
</reference>
<dbReference type="SUPFAM" id="SSF56973">
    <property type="entry name" value="Aerolisin/ETX pore-forming domain"/>
    <property type="match status" value="1"/>
</dbReference>